<dbReference type="EMBL" id="JAFNAA010000022">
    <property type="protein sequence ID" value="MBO1109625.1"/>
    <property type="molecule type" value="Genomic_DNA"/>
</dbReference>
<dbReference type="GO" id="GO:0006753">
    <property type="term" value="P:nucleoside phosphate metabolic process"/>
    <property type="evidence" value="ECO:0007669"/>
    <property type="project" value="TreeGrafter"/>
</dbReference>
<dbReference type="PANTHER" id="PTHR11839">
    <property type="entry name" value="UDP/ADP-SUGAR PYROPHOSPHATASE"/>
    <property type="match status" value="1"/>
</dbReference>
<dbReference type="SUPFAM" id="SSF55811">
    <property type="entry name" value="Nudix"/>
    <property type="match status" value="1"/>
</dbReference>
<evidence type="ECO:0000259" key="9">
    <source>
        <dbReference type="PROSITE" id="PS51462"/>
    </source>
</evidence>
<organism evidence="10 11">
    <name type="scientific">Plesiomonas shigelloides</name>
    <name type="common">Aeromonas shigelloides</name>
    <dbReference type="NCBI Taxonomy" id="703"/>
    <lineage>
        <taxon>Bacteria</taxon>
        <taxon>Pseudomonadati</taxon>
        <taxon>Pseudomonadota</taxon>
        <taxon>Gammaproteobacteria</taxon>
        <taxon>Enterobacterales</taxon>
        <taxon>Enterobacteriaceae</taxon>
        <taxon>Plesiomonas</taxon>
    </lineage>
</organism>
<comment type="catalytic activity">
    <reaction evidence="1">
        <text>GDP-alpha-D-mannose + H2O = alpha-D-mannose 1-phosphate + GMP + 2 H(+)</text>
        <dbReference type="Rhea" id="RHEA:27978"/>
        <dbReference type="ChEBI" id="CHEBI:15377"/>
        <dbReference type="ChEBI" id="CHEBI:15378"/>
        <dbReference type="ChEBI" id="CHEBI:57527"/>
        <dbReference type="ChEBI" id="CHEBI:58115"/>
        <dbReference type="ChEBI" id="CHEBI:58409"/>
    </reaction>
</comment>
<feature type="domain" description="Nudix hydrolase" evidence="9">
    <location>
        <begin position="40"/>
        <end position="170"/>
    </location>
</feature>
<protein>
    <recommendedName>
        <fullName evidence="5">GDP-mannose pyrophosphatase</fullName>
    </recommendedName>
    <alternativeName>
        <fullName evidence="7">GDP-mannose hydrolase</fullName>
    </alternativeName>
    <alternativeName>
        <fullName evidence="8">GDPMK</fullName>
    </alternativeName>
</protein>
<comment type="similarity">
    <text evidence="3">Belongs to the Nudix hydrolase family. NudK subfamily.</text>
</comment>
<evidence type="ECO:0000256" key="3">
    <source>
        <dbReference type="ARBA" id="ARBA00007275"/>
    </source>
</evidence>
<comment type="subunit">
    <text evidence="4">Homodimer.</text>
</comment>
<reference evidence="10" key="1">
    <citation type="submission" date="2021-03" db="EMBL/GenBank/DDBJ databases">
        <title>Plesiomonas shigelloides zfcc0051, isolated from zebrafish feces.</title>
        <authorList>
            <person name="Vanderhoek Z."/>
            <person name="Gaulke C."/>
        </authorList>
    </citation>
    <scope>NUCLEOTIDE SEQUENCE</scope>
    <source>
        <strain evidence="10">Zfcc0051</strain>
    </source>
</reference>
<dbReference type="InterPro" id="IPR020084">
    <property type="entry name" value="NUDIX_hydrolase_CS"/>
</dbReference>
<sequence length="183" mass="20111">MSSWQTLESKTVYENPWMRVREDQVINPAGNPALYGVVEFKNRGVGIVPLHADGSITLVRQTRYATGCNSSLELPEGGCPHGENWFDTARRELQEETGLLAEAIEPLLLGFHVSNSITNETGALFVATGLSQAEQALEESEDITVERHPFDDVLQMVKSGIITDGYTIMGILCLAAERSRFGL</sequence>
<dbReference type="RefSeq" id="WP_115149852.1">
    <property type="nucleotide sequence ID" value="NZ_CP076372.1"/>
</dbReference>
<dbReference type="Pfam" id="PF00293">
    <property type="entry name" value="NUDIX"/>
    <property type="match status" value="1"/>
</dbReference>
<dbReference type="Proteomes" id="UP000664658">
    <property type="component" value="Unassembled WGS sequence"/>
</dbReference>
<keyword evidence="6 10" id="KW-0378">Hydrolase</keyword>
<dbReference type="InterPro" id="IPR015797">
    <property type="entry name" value="NUDIX_hydrolase-like_dom_sf"/>
</dbReference>
<gene>
    <name evidence="10" type="ORF">J2R62_15675</name>
</gene>
<dbReference type="PANTHER" id="PTHR11839:SF18">
    <property type="entry name" value="NUDIX HYDROLASE DOMAIN-CONTAINING PROTEIN"/>
    <property type="match status" value="1"/>
</dbReference>
<dbReference type="GO" id="GO:0016787">
    <property type="term" value="F:hydrolase activity"/>
    <property type="evidence" value="ECO:0007669"/>
    <property type="project" value="UniProtKB-KW"/>
</dbReference>
<name>A0A379CQV3_PLESH</name>
<dbReference type="AlphaFoldDB" id="A0A379CQV3"/>
<evidence type="ECO:0000256" key="4">
    <source>
        <dbReference type="ARBA" id="ARBA00011738"/>
    </source>
</evidence>
<evidence type="ECO:0000256" key="2">
    <source>
        <dbReference type="ARBA" id="ARBA00001946"/>
    </source>
</evidence>
<dbReference type="InterPro" id="IPR000086">
    <property type="entry name" value="NUDIX_hydrolase_dom"/>
</dbReference>
<comment type="cofactor">
    <cofactor evidence="2">
        <name>Mg(2+)</name>
        <dbReference type="ChEBI" id="CHEBI:18420"/>
    </cofactor>
</comment>
<evidence type="ECO:0000256" key="8">
    <source>
        <dbReference type="ARBA" id="ARBA00032272"/>
    </source>
</evidence>
<comment type="caution">
    <text evidence="10">The sequence shown here is derived from an EMBL/GenBank/DDBJ whole genome shotgun (WGS) entry which is preliminary data.</text>
</comment>
<evidence type="ECO:0000256" key="1">
    <source>
        <dbReference type="ARBA" id="ARBA00000847"/>
    </source>
</evidence>
<accession>A0A379CQV3</accession>
<proteinExistence type="inferred from homology"/>
<evidence type="ECO:0000256" key="7">
    <source>
        <dbReference type="ARBA" id="ARBA00032162"/>
    </source>
</evidence>
<evidence type="ECO:0000256" key="5">
    <source>
        <dbReference type="ARBA" id="ARBA00016377"/>
    </source>
</evidence>
<dbReference type="CDD" id="cd24161">
    <property type="entry name" value="NUDIX_ADPRase_Ndx2"/>
    <property type="match status" value="1"/>
</dbReference>
<dbReference type="GO" id="GO:0019693">
    <property type="term" value="P:ribose phosphate metabolic process"/>
    <property type="evidence" value="ECO:0007669"/>
    <property type="project" value="TreeGrafter"/>
</dbReference>
<dbReference type="PROSITE" id="PS51462">
    <property type="entry name" value="NUDIX"/>
    <property type="match status" value="1"/>
</dbReference>
<evidence type="ECO:0000313" key="11">
    <source>
        <dbReference type="Proteomes" id="UP000664658"/>
    </source>
</evidence>
<evidence type="ECO:0000256" key="6">
    <source>
        <dbReference type="ARBA" id="ARBA00022801"/>
    </source>
</evidence>
<evidence type="ECO:0000313" key="10">
    <source>
        <dbReference type="EMBL" id="MBO1109625.1"/>
    </source>
</evidence>
<dbReference type="PROSITE" id="PS00893">
    <property type="entry name" value="NUDIX_BOX"/>
    <property type="match status" value="1"/>
</dbReference>
<dbReference type="Gene3D" id="3.90.79.10">
    <property type="entry name" value="Nucleoside Triphosphate Pyrophosphohydrolase"/>
    <property type="match status" value="1"/>
</dbReference>